<dbReference type="Gene3D" id="3.30.565.10">
    <property type="entry name" value="Histidine kinase-like ATPase, C-terminal domain"/>
    <property type="match status" value="1"/>
</dbReference>
<dbReference type="PANTHER" id="PTHR24421:SF61">
    <property type="entry name" value="OXYGEN SENSOR HISTIDINE KINASE NREB"/>
    <property type="match status" value="1"/>
</dbReference>
<dbReference type="InterPro" id="IPR050482">
    <property type="entry name" value="Sensor_HK_TwoCompSys"/>
</dbReference>
<keyword evidence="3" id="KW-0902">Two-component regulatory system</keyword>
<dbReference type="EMBL" id="BSUL01000001">
    <property type="protein sequence ID" value="GMA29251.1"/>
    <property type="molecule type" value="Genomic_DNA"/>
</dbReference>
<keyword evidence="4" id="KW-0812">Transmembrane</keyword>
<organism evidence="6 7">
    <name type="scientific">Arenivirga flava</name>
    <dbReference type="NCBI Taxonomy" id="1930060"/>
    <lineage>
        <taxon>Bacteria</taxon>
        <taxon>Bacillati</taxon>
        <taxon>Actinomycetota</taxon>
        <taxon>Actinomycetes</taxon>
        <taxon>Micrococcales</taxon>
        <taxon>Microbacteriaceae</taxon>
        <taxon>Arenivirga</taxon>
    </lineage>
</organism>
<keyword evidence="4" id="KW-0472">Membrane</keyword>
<sequence length="372" mass="38895">MLLAGVAAGLARHLGRSTATVRWWFVLLAPLGGAGVLLYLWLWALVPVAEPADAEEAKGLRRATPVALLLLVALPITALLGSVVADLGAIGALAGAALVCCAVIAWSLGVDRLDPSWPAAYTNGTRLLAAGILLLCAVLAALGVTNPQGVMTVLLASLLALVALGTLFAPRLVKLWSELGSERVARVKEEQRAEMAAHLHDSVLQTLAVIQNRAGASSEVARLARAQERELREWLFAGPAPVGADLAARLREVAETVELEHPVVVDVVAIGEAELPEDAGQALVAATREAVVNAARHAGGDISVYVEIAVAQTEVFVRDRGAGFDLAAVPDGRLGVRESIIGRMQRAGGAATVRSGETGTEIVLRWPETRRA</sequence>
<dbReference type="AlphaFoldDB" id="A0AA37XC05"/>
<proteinExistence type="predicted"/>
<gene>
    <name evidence="6" type="ORF">GCM10025874_25040</name>
</gene>
<reference evidence="6 7" key="1">
    <citation type="journal article" date="2014" name="Int. J. Syst. Evol. Microbiol.">
        <title>Complete genome sequence of Corynebacterium casei LMG S-19264T (=DSM 44701T), isolated from a smear-ripened cheese.</title>
        <authorList>
            <consortium name="US DOE Joint Genome Institute (JGI-PGF)"/>
            <person name="Walter F."/>
            <person name="Albersmeier A."/>
            <person name="Kalinowski J."/>
            <person name="Ruckert C."/>
        </authorList>
    </citation>
    <scope>NUCLEOTIDE SEQUENCE [LARGE SCALE GENOMIC DNA]</scope>
    <source>
        <strain evidence="6 7">NBRC 112289</strain>
    </source>
</reference>
<dbReference type="InterPro" id="IPR007168">
    <property type="entry name" value="Phageshock_PspC_N"/>
</dbReference>
<feature type="domain" description="Phage shock protein PspC N-terminal" evidence="5">
    <location>
        <begin position="2"/>
        <end position="48"/>
    </location>
</feature>
<evidence type="ECO:0000256" key="4">
    <source>
        <dbReference type="SAM" id="Phobius"/>
    </source>
</evidence>
<dbReference type="GO" id="GO:0000160">
    <property type="term" value="P:phosphorelay signal transduction system"/>
    <property type="evidence" value="ECO:0007669"/>
    <property type="project" value="UniProtKB-KW"/>
</dbReference>
<keyword evidence="4" id="KW-1133">Transmembrane helix</keyword>
<evidence type="ECO:0000259" key="5">
    <source>
        <dbReference type="Pfam" id="PF04024"/>
    </source>
</evidence>
<name>A0AA37XC05_9MICO</name>
<accession>A0AA37XC05</accession>
<dbReference type="InterPro" id="IPR036890">
    <property type="entry name" value="HATPase_C_sf"/>
</dbReference>
<feature type="transmembrane region" description="Helical" evidence="4">
    <location>
        <begin position="150"/>
        <end position="169"/>
    </location>
</feature>
<evidence type="ECO:0000313" key="6">
    <source>
        <dbReference type="EMBL" id="GMA29251.1"/>
    </source>
</evidence>
<evidence type="ECO:0000313" key="7">
    <source>
        <dbReference type="Proteomes" id="UP001157160"/>
    </source>
</evidence>
<evidence type="ECO:0000256" key="3">
    <source>
        <dbReference type="ARBA" id="ARBA00023012"/>
    </source>
</evidence>
<evidence type="ECO:0000256" key="1">
    <source>
        <dbReference type="ARBA" id="ARBA00022679"/>
    </source>
</evidence>
<dbReference type="Proteomes" id="UP001157160">
    <property type="component" value="Unassembled WGS sequence"/>
</dbReference>
<comment type="caution">
    <text evidence="6">The sequence shown here is derived from an EMBL/GenBank/DDBJ whole genome shotgun (WGS) entry which is preliminary data.</text>
</comment>
<keyword evidence="7" id="KW-1185">Reference proteome</keyword>
<feature type="transmembrane region" description="Helical" evidence="4">
    <location>
        <begin position="25"/>
        <end position="46"/>
    </location>
</feature>
<dbReference type="SUPFAM" id="SSF55874">
    <property type="entry name" value="ATPase domain of HSP90 chaperone/DNA topoisomerase II/histidine kinase"/>
    <property type="match status" value="1"/>
</dbReference>
<dbReference type="PANTHER" id="PTHR24421">
    <property type="entry name" value="NITRATE/NITRITE SENSOR PROTEIN NARX-RELATED"/>
    <property type="match status" value="1"/>
</dbReference>
<dbReference type="GO" id="GO:0016301">
    <property type="term" value="F:kinase activity"/>
    <property type="evidence" value="ECO:0007669"/>
    <property type="project" value="UniProtKB-KW"/>
</dbReference>
<feature type="transmembrane region" description="Helical" evidence="4">
    <location>
        <begin position="66"/>
        <end position="83"/>
    </location>
</feature>
<evidence type="ECO:0000256" key="2">
    <source>
        <dbReference type="ARBA" id="ARBA00022777"/>
    </source>
</evidence>
<feature type="transmembrane region" description="Helical" evidence="4">
    <location>
        <begin position="89"/>
        <end position="106"/>
    </location>
</feature>
<keyword evidence="1" id="KW-0808">Transferase</keyword>
<keyword evidence="2 6" id="KW-0418">Kinase</keyword>
<feature type="transmembrane region" description="Helical" evidence="4">
    <location>
        <begin position="127"/>
        <end position="144"/>
    </location>
</feature>
<protein>
    <submittedName>
        <fullName evidence="6">Two-component system sensor kinase</fullName>
    </submittedName>
</protein>
<dbReference type="Pfam" id="PF04024">
    <property type="entry name" value="PspC"/>
    <property type="match status" value="1"/>
</dbReference>